<evidence type="ECO:0000256" key="2">
    <source>
        <dbReference type="ARBA" id="ARBA00005697"/>
    </source>
</evidence>
<dbReference type="PANTHER" id="PTHR43337:SF13">
    <property type="entry name" value="ADENINE_GUANINE PERMEASE AZG2"/>
    <property type="match status" value="1"/>
</dbReference>
<feature type="transmembrane region" description="Helical" evidence="7">
    <location>
        <begin position="122"/>
        <end position="141"/>
    </location>
</feature>
<feature type="transmembrane region" description="Helical" evidence="7">
    <location>
        <begin position="388"/>
        <end position="411"/>
    </location>
</feature>
<comment type="similarity">
    <text evidence="2">Belongs to the nucleobase:cation symporter-2 (NCS2) (TC 2.A.40) family. Azg-like subfamily.</text>
</comment>
<dbReference type="OMA" id="TGVRQWV"/>
<dbReference type="InterPro" id="IPR006043">
    <property type="entry name" value="NCS2"/>
</dbReference>
<evidence type="ECO:0000256" key="7">
    <source>
        <dbReference type="SAM" id="Phobius"/>
    </source>
</evidence>
<name>A0A804KX20_MUSAM</name>
<dbReference type="AlphaFoldDB" id="A0A804KX20"/>
<feature type="transmembrane region" description="Helical" evidence="7">
    <location>
        <begin position="423"/>
        <end position="444"/>
    </location>
</feature>
<dbReference type="Proteomes" id="UP000012960">
    <property type="component" value="Unplaced"/>
</dbReference>
<feature type="transmembrane region" description="Helical" evidence="7">
    <location>
        <begin position="206"/>
        <end position="225"/>
    </location>
</feature>
<sequence>MGGGTGTGQGETGGGRSWRRAEAVLNRAVATSPVGRYFDIEHRKSSFTKELRAGAATFLTMVYIISVNATILTNSGGPCSVHDCTLPSNSSASAAGGLPGPECKFDGNPGYQRCLSRTKNDLVVATAVAAMVGSFAMGSFANLPLALAPGMGTNAYFTYNMVGFHGSGHVPYGTALAAVMLEGCLFLALSVLGLRAKLARLIPRSIRLASAAGIGLFLAFTGLQANQGVGLVGPSSSTLVTLTACAKIDAATGECHGGTMESPTFWLGAAGFLVTAACLSWEVKGSMIYGIVFVTLISWIRGTSVTVFPNTPLGNSSYAYFKKVVDLHIIRSTAGKISFSGFNRSEVWMAVVTLLYVDILDTTGSMYSMAEYGGFTDENGSFEGEYRAFIVDASSTIVGSALGTTTVTTYIESTAGLREGGRTGLTAITVALLFLVSLFFAPLFTNVPPWAIGPSLVLVGMMMMKMVKEIEWSDAKTAVPAFLTLILMPLTYSIAYGIIAGIGTHIALHLLEYAMAVYRWALKTSHNTRNQLGSETSQAEAAAAAV</sequence>
<keyword evidence="4 7" id="KW-0812">Transmembrane</keyword>
<reference evidence="9" key="2">
    <citation type="submission" date="2021-05" db="UniProtKB">
        <authorList>
            <consortium name="EnsemblPlants"/>
        </authorList>
    </citation>
    <scope>IDENTIFICATION</scope>
    <source>
        <strain evidence="9">subsp. malaccensis</strain>
    </source>
</reference>
<dbReference type="EMBL" id="HG996476">
    <property type="protein sequence ID" value="CAG1853736.1"/>
    <property type="molecule type" value="Genomic_DNA"/>
</dbReference>
<comment type="subcellular location">
    <subcellularLocation>
        <location evidence="1">Membrane</location>
        <topology evidence="1">Multi-pass membrane protein</topology>
    </subcellularLocation>
</comment>
<organism evidence="9 10">
    <name type="scientific">Musa acuminata subsp. malaccensis</name>
    <name type="common">Wild banana</name>
    <name type="synonym">Musa malaccensis</name>
    <dbReference type="NCBI Taxonomy" id="214687"/>
    <lineage>
        <taxon>Eukaryota</taxon>
        <taxon>Viridiplantae</taxon>
        <taxon>Streptophyta</taxon>
        <taxon>Embryophyta</taxon>
        <taxon>Tracheophyta</taxon>
        <taxon>Spermatophyta</taxon>
        <taxon>Magnoliopsida</taxon>
        <taxon>Liliopsida</taxon>
        <taxon>Zingiberales</taxon>
        <taxon>Musaceae</taxon>
        <taxon>Musa</taxon>
    </lineage>
</organism>
<dbReference type="EnsemblPlants" id="Ma10_t16700.1">
    <property type="protein sequence ID" value="Ma10_p16700.1"/>
    <property type="gene ID" value="Ma10_g16700"/>
</dbReference>
<evidence type="ECO:0000313" key="8">
    <source>
        <dbReference type="EMBL" id="CAG1853736.1"/>
    </source>
</evidence>
<evidence type="ECO:0000256" key="3">
    <source>
        <dbReference type="ARBA" id="ARBA00022448"/>
    </source>
</evidence>
<keyword evidence="6 7" id="KW-0472">Membrane</keyword>
<dbReference type="GO" id="GO:0005886">
    <property type="term" value="C:plasma membrane"/>
    <property type="evidence" value="ECO:0000318"/>
    <property type="project" value="GO_Central"/>
</dbReference>
<evidence type="ECO:0000313" key="10">
    <source>
        <dbReference type="Proteomes" id="UP000012960"/>
    </source>
</evidence>
<feature type="transmembrane region" description="Helical" evidence="7">
    <location>
        <begin position="264"/>
        <end position="281"/>
    </location>
</feature>
<evidence type="ECO:0000256" key="6">
    <source>
        <dbReference type="ARBA" id="ARBA00023136"/>
    </source>
</evidence>
<dbReference type="InterPro" id="IPR045018">
    <property type="entry name" value="Azg-like"/>
</dbReference>
<dbReference type="GO" id="GO:0005345">
    <property type="term" value="F:purine nucleobase transmembrane transporter activity"/>
    <property type="evidence" value="ECO:0000318"/>
    <property type="project" value="GO_Central"/>
</dbReference>
<evidence type="ECO:0000256" key="5">
    <source>
        <dbReference type="ARBA" id="ARBA00022989"/>
    </source>
</evidence>
<accession>A0A804KX20</accession>
<keyword evidence="3" id="KW-0813">Transport</keyword>
<evidence type="ECO:0000256" key="4">
    <source>
        <dbReference type="ARBA" id="ARBA00022692"/>
    </source>
</evidence>
<keyword evidence="5 7" id="KW-1133">Transmembrane helix</keyword>
<dbReference type="Pfam" id="PF00860">
    <property type="entry name" value="Xan_ur_permease"/>
    <property type="match status" value="1"/>
</dbReference>
<feature type="transmembrane region" description="Helical" evidence="7">
    <location>
        <begin position="450"/>
        <end position="467"/>
    </location>
</feature>
<dbReference type="GO" id="GO:0015853">
    <property type="term" value="P:adenine transport"/>
    <property type="evidence" value="ECO:0000318"/>
    <property type="project" value="GO_Central"/>
</dbReference>
<protein>
    <submittedName>
        <fullName evidence="8">(wild Malaysian banana) hypothetical protein</fullName>
    </submittedName>
</protein>
<feature type="transmembrane region" description="Helical" evidence="7">
    <location>
        <begin position="288"/>
        <end position="308"/>
    </location>
</feature>
<evidence type="ECO:0000256" key="1">
    <source>
        <dbReference type="ARBA" id="ARBA00004141"/>
    </source>
</evidence>
<evidence type="ECO:0000313" key="9">
    <source>
        <dbReference type="EnsemblPlants" id="Ma10_p16700.1"/>
    </source>
</evidence>
<proteinExistence type="inferred from homology"/>
<dbReference type="GO" id="GO:0015854">
    <property type="term" value="P:guanine transport"/>
    <property type="evidence" value="ECO:0000318"/>
    <property type="project" value="GO_Central"/>
</dbReference>
<reference evidence="8" key="1">
    <citation type="submission" date="2021-03" db="EMBL/GenBank/DDBJ databases">
        <authorList>
            <consortium name="Genoscope - CEA"/>
            <person name="William W."/>
        </authorList>
    </citation>
    <scope>NUCLEOTIDE SEQUENCE</scope>
    <source>
        <strain evidence="8">Doubled-haploid Pahang</strain>
    </source>
</reference>
<dbReference type="OrthoDB" id="431212at2759"/>
<keyword evidence="10" id="KW-1185">Reference proteome</keyword>
<dbReference type="Gramene" id="Ma10_t16700.1">
    <property type="protein sequence ID" value="Ma10_p16700.1"/>
    <property type="gene ID" value="Ma10_g16700"/>
</dbReference>
<feature type="transmembrane region" description="Helical" evidence="7">
    <location>
        <begin position="170"/>
        <end position="194"/>
    </location>
</feature>
<gene>
    <name evidence="8" type="ORF">GSMUA_319620.1</name>
</gene>
<dbReference type="InParanoid" id="A0A804KX20"/>
<dbReference type="FunCoup" id="A0A804KX20">
    <property type="interactions" value="1"/>
</dbReference>
<feature type="transmembrane region" description="Helical" evidence="7">
    <location>
        <begin position="479"/>
        <end position="499"/>
    </location>
</feature>
<dbReference type="PANTHER" id="PTHR43337">
    <property type="entry name" value="XANTHINE/URACIL PERMEASE C887.17-RELATED"/>
    <property type="match status" value="1"/>
</dbReference>